<dbReference type="PANTHER" id="PTHR48081:SF8">
    <property type="entry name" value="ALPHA_BETA HYDROLASE FOLD-3 DOMAIN-CONTAINING PROTEIN-RELATED"/>
    <property type="match status" value="1"/>
</dbReference>
<dbReference type="Gene3D" id="3.40.50.1820">
    <property type="entry name" value="alpha/beta hydrolase"/>
    <property type="match status" value="1"/>
</dbReference>
<dbReference type="Proteomes" id="UP001399917">
    <property type="component" value="Unassembled WGS sequence"/>
</dbReference>
<accession>A0ABP7K762</accession>
<comment type="caution">
    <text evidence="4">The sequence shown here is derived from an EMBL/GenBank/DDBJ whole genome shotgun (WGS) entry which is preliminary data.</text>
</comment>
<evidence type="ECO:0000256" key="1">
    <source>
        <dbReference type="ARBA" id="ARBA00010515"/>
    </source>
</evidence>
<keyword evidence="2 4" id="KW-0378">Hydrolase</keyword>
<dbReference type="InterPro" id="IPR029058">
    <property type="entry name" value="AB_hydrolase_fold"/>
</dbReference>
<dbReference type="SUPFAM" id="SSF53474">
    <property type="entry name" value="alpha/beta-Hydrolases"/>
    <property type="match status" value="1"/>
</dbReference>
<dbReference type="Pfam" id="PF07859">
    <property type="entry name" value="Abhydrolase_3"/>
    <property type="match status" value="1"/>
</dbReference>
<dbReference type="PANTHER" id="PTHR48081">
    <property type="entry name" value="AB HYDROLASE SUPERFAMILY PROTEIN C4A8.06C"/>
    <property type="match status" value="1"/>
</dbReference>
<proteinExistence type="inferred from homology"/>
<evidence type="ECO:0000256" key="2">
    <source>
        <dbReference type="ARBA" id="ARBA00022801"/>
    </source>
</evidence>
<evidence type="ECO:0000313" key="5">
    <source>
        <dbReference type="Proteomes" id="UP001399917"/>
    </source>
</evidence>
<dbReference type="InterPro" id="IPR050300">
    <property type="entry name" value="GDXG_lipolytic_enzyme"/>
</dbReference>
<sequence>MTKLPDPALTSVAERFSAKTFIEDSKERMPDIRKAATEARRGLLGRHADIVTVTELDDRRLFMPDANSNPSTVVIYVHGGGWVNCDTFTHGAVMVDLAHLTGCEIIGPEYPLAPEDPYPAGLDHIVALVEDVAAARKGARIVLGGDSAGANLSVGAAAKLRDAGKDDLISDLLLWYGCFRKAFDTRSHRAYGGDEYGLTTEAMQRCWDWYLDGADAPYGDLSGIDVTGLPPAWFCEAELDCLADDSRWLAALYADAGIDHAYDFFADVNHGFNHFGQFYEPSYRSLASAAHFLNRPA</sequence>
<evidence type="ECO:0000313" key="4">
    <source>
        <dbReference type="EMBL" id="GAA3867962.1"/>
    </source>
</evidence>
<comment type="similarity">
    <text evidence="1">Belongs to the 'GDXG' lipolytic enzyme family.</text>
</comment>
<dbReference type="EMBL" id="BAABDF010000007">
    <property type="protein sequence ID" value="GAA3867962.1"/>
    <property type="molecule type" value="Genomic_DNA"/>
</dbReference>
<dbReference type="PROSITE" id="PS01173">
    <property type="entry name" value="LIPASE_GDXG_HIS"/>
    <property type="match status" value="1"/>
</dbReference>
<gene>
    <name evidence="4" type="ORF">GCM10022404_17580</name>
</gene>
<reference evidence="5" key="1">
    <citation type="journal article" date="2019" name="Int. J. Syst. Evol. Microbiol.">
        <title>The Global Catalogue of Microorganisms (GCM) 10K type strain sequencing project: providing services to taxonomists for standard genome sequencing and annotation.</title>
        <authorList>
            <consortium name="The Broad Institute Genomics Platform"/>
            <consortium name="The Broad Institute Genome Sequencing Center for Infectious Disease"/>
            <person name="Wu L."/>
            <person name="Ma J."/>
        </authorList>
    </citation>
    <scope>NUCLEOTIDE SEQUENCE [LARGE SCALE GENOMIC DNA]</scope>
    <source>
        <strain evidence="5">JCM 17190</strain>
    </source>
</reference>
<dbReference type="GO" id="GO:0016787">
    <property type="term" value="F:hydrolase activity"/>
    <property type="evidence" value="ECO:0007669"/>
    <property type="project" value="UniProtKB-KW"/>
</dbReference>
<dbReference type="InterPro" id="IPR002168">
    <property type="entry name" value="Lipase_GDXG_HIS_AS"/>
</dbReference>
<dbReference type="InterPro" id="IPR013094">
    <property type="entry name" value="AB_hydrolase_3"/>
</dbReference>
<name>A0ABP7K762_9RHOB</name>
<evidence type="ECO:0000259" key="3">
    <source>
        <dbReference type="Pfam" id="PF07859"/>
    </source>
</evidence>
<organism evidence="4 5">
    <name type="scientific">Celeribacter arenosi</name>
    <dbReference type="NCBI Taxonomy" id="792649"/>
    <lineage>
        <taxon>Bacteria</taxon>
        <taxon>Pseudomonadati</taxon>
        <taxon>Pseudomonadota</taxon>
        <taxon>Alphaproteobacteria</taxon>
        <taxon>Rhodobacterales</taxon>
        <taxon>Roseobacteraceae</taxon>
        <taxon>Celeribacter</taxon>
    </lineage>
</organism>
<keyword evidence="5" id="KW-1185">Reference proteome</keyword>
<dbReference type="RefSeq" id="WP_344846441.1">
    <property type="nucleotide sequence ID" value="NZ_BAABDF010000007.1"/>
</dbReference>
<feature type="domain" description="Alpha/beta hydrolase fold-3" evidence="3">
    <location>
        <begin position="74"/>
        <end position="272"/>
    </location>
</feature>
<protein>
    <submittedName>
        <fullName evidence="4">Alpha/beta hydrolase</fullName>
    </submittedName>
</protein>